<dbReference type="Pfam" id="PF12840">
    <property type="entry name" value="HTH_20"/>
    <property type="match status" value="1"/>
</dbReference>
<name>A0A9X1Q7T0_STRM4</name>
<reference evidence="1" key="1">
    <citation type="submission" date="2022-01" db="EMBL/GenBank/DDBJ databases">
        <title>Draft Genome Sequences of Seven Type Strains of the Genus Streptomyces.</title>
        <authorList>
            <person name="Aziz S."/>
            <person name="Coretto E."/>
            <person name="Chronakova A."/>
            <person name="Sproer C."/>
            <person name="Huber K."/>
            <person name="Nouioui I."/>
            <person name="Gross H."/>
        </authorList>
    </citation>
    <scope>NUCLEOTIDE SEQUENCE</scope>
    <source>
        <strain evidence="1">DSM 103493</strain>
    </source>
</reference>
<dbReference type="InterPro" id="IPR011991">
    <property type="entry name" value="ArsR-like_HTH"/>
</dbReference>
<dbReference type="SUPFAM" id="SSF46785">
    <property type="entry name" value="Winged helix' DNA-binding domain"/>
    <property type="match status" value="1"/>
</dbReference>
<gene>
    <name evidence="1" type="ORF">L0P92_38875</name>
</gene>
<organism evidence="1 2">
    <name type="scientific">Streptomyces muensis</name>
    <dbReference type="NCBI Taxonomy" id="1077944"/>
    <lineage>
        <taxon>Bacteria</taxon>
        <taxon>Bacillati</taxon>
        <taxon>Actinomycetota</taxon>
        <taxon>Actinomycetes</taxon>
        <taxon>Kitasatosporales</taxon>
        <taxon>Streptomycetaceae</taxon>
        <taxon>Streptomyces</taxon>
    </lineage>
</organism>
<dbReference type="AlphaFoldDB" id="A0A9X1Q7T0"/>
<comment type="caution">
    <text evidence="1">The sequence shown here is derived from an EMBL/GenBank/DDBJ whole genome shotgun (WGS) entry which is preliminary data.</text>
</comment>
<evidence type="ECO:0000313" key="1">
    <source>
        <dbReference type="EMBL" id="MCF1599479.1"/>
    </source>
</evidence>
<dbReference type="Proteomes" id="UP001139384">
    <property type="component" value="Unassembled WGS sequence"/>
</dbReference>
<dbReference type="EMBL" id="JAKEIP010000311">
    <property type="protein sequence ID" value="MCF1599479.1"/>
    <property type="molecule type" value="Genomic_DNA"/>
</dbReference>
<dbReference type="CDD" id="cd00090">
    <property type="entry name" value="HTH_ARSR"/>
    <property type="match status" value="1"/>
</dbReference>
<dbReference type="RefSeq" id="WP_234767850.1">
    <property type="nucleotide sequence ID" value="NZ_JAKEIP010000311.1"/>
</dbReference>
<protein>
    <submittedName>
        <fullName evidence="1">Helix-turn-helix domain-containing protein</fullName>
    </submittedName>
</protein>
<dbReference type="Gene3D" id="1.10.10.10">
    <property type="entry name" value="Winged helix-like DNA-binding domain superfamily/Winged helix DNA-binding domain"/>
    <property type="match status" value="1"/>
</dbReference>
<accession>A0A9X1Q7T0</accession>
<dbReference type="InterPro" id="IPR036390">
    <property type="entry name" value="WH_DNA-bd_sf"/>
</dbReference>
<dbReference type="InterPro" id="IPR036388">
    <property type="entry name" value="WH-like_DNA-bd_sf"/>
</dbReference>
<keyword evidence="2" id="KW-1185">Reference proteome</keyword>
<evidence type="ECO:0000313" key="2">
    <source>
        <dbReference type="Proteomes" id="UP001139384"/>
    </source>
</evidence>
<sequence>MGMGFTLVFVDRSNDASRPDVSAVAALDEPTRRRLYDHVVRQQEPVSRDEAAAALGLARQTAAFHLDRLADESLLDVVYERRSGRTGPGAGRPAKLYRRSSKQVTVNLPERQYELAGRLLAQALEESEATGEPVRSVLHRKAHDVGAQLAGQHTGVFDLLEHHGFEPRYDDDAIVLGNCPFHALAREHTQTVCGMNLHLLRGVLEGLDEHGRRACLAPGAGHCCVRLEPTDQ</sequence>
<proteinExistence type="predicted"/>